<dbReference type="Proteomes" id="UP001652626">
    <property type="component" value="Chromosome 29"/>
</dbReference>
<sequence>MASIRASTSTQRDSQSSSFTYESRDRVMLMKNLINETNNIENKTSNPMEMLEMTKEIVREANILFSNGSIEERVLHPAENFLDSQLLRASSDVIVRCSQAISSNVNKYDKFELADHIRRNEDFWEFSFPLEAPAVAFLYGTFAPTPLPPRAPRAGARRAAQRPPPAARAPKKPANVATQEESTEVAEILHRSLKKICKDGPCSYFHVVLDPTSFSRSVENIYHLSFLARDGRVSVYLDEASGVPYIDMVSHHKRRRAENSSEKQFIVSLDMERWRDLVEAFNINEPMFRKF</sequence>
<comment type="function">
    <text evidence="7">Component of the SMC5-SMC6 complex, that promotes sister chromatid alignment after DNA damage and facilitates double-stranded DNA breaks (DSBs) repair via homologous recombination between sister chromatids.</text>
</comment>
<feature type="region of interest" description="Disordered" evidence="8">
    <location>
        <begin position="1"/>
        <end position="20"/>
    </location>
</feature>
<dbReference type="PANTHER" id="PTHR16140:SF0">
    <property type="entry name" value="NON-STRUCTURAL MAINTENANCE OF CHROMOSOMES ELEMENT 4"/>
    <property type="match status" value="1"/>
</dbReference>
<accession>A0ABM4AWV6</accession>
<evidence type="ECO:0000259" key="9">
    <source>
        <dbReference type="Pfam" id="PF08743"/>
    </source>
</evidence>
<comment type="subcellular location">
    <subcellularLocation>
        <location evidence="1 7">Nucleus</location>
    </subcellularLocation>
</comment>
<protein>
    <recommendedName>
        <fullName evidence="7">Non-structural maintenance of chromosomes element 4</fullName>
    </recommendedName>
</protein>
<comment type="subunit">
    <text evidence="7">Component of the SMC5-SMC6 complex.</text>
</comment>
<keyword evidence="5 7" id="KW-0234">DNA repair</keyword>
<feature type="region of interest" description="Disordered" evidence="8">
    <location>
        <begin position="148"/>
        <end position="181"/>
    </location>
</feature>
<evidence type="ECO:0000256" key="8">
    <source>
        <dbReference type="SAM" id="MobiDB-lite"/>
    </source>
</evidence>
<gene>
    <name evidence="11" type="primary">LOC113399246</name>
</gene>
<evidence type="ECO:0000256" key="6">
    <source>
        <dbReference type="ARBA" id="ARBA00023242"/>
    </source>
</evidence>
<name>A0ABM4AWV6_VANTA</name>
<evidence type="ECO:0000313" key="10">
    <source>
        <dbReference type="Proteomes" id="UP001652626"/>
    </source>
</evidence>
<dbReference type="InterPro" id="IPR014854">
    <property type="entry name" value="Nse4_C"/>
</dbReference>
<evidence type="ECO:0000313" key="11">
    <source>
        <dbReference type="RefSeq" id="XP_064075777.1"/>
    </source>
</evidence>
<dbReference type="GeneID" id="113399246"/>
<keyword evidence="10" id="KW-1185">Reference proteome</keyword>
<evidence type="ECO:0000256" key="3">
    <source>
        <dbReference type="ARBA" id="ARBA00022763"/>
    </source>
</evidence>
<proteinExistence type="inferred from homology"/>
<evidence type="ECO:0000256" key="1">
    <source>
        <dbReference type="ARBA" id="ARBA00004123"/>
    </source>
</evidence>
<evidence type="ECO:0000256" key="7">
    <source>
        <dbReference type="RuleBase" id="RU365071"/>
    </source>
</evidence>
<keyword evidence="3 7" id="KW-0227">DNA damage</keyword>
<comment type="similarity">
    <text evidence="2 7">Belongs to the NSE4 family.</text>
</comment>
<dbReference type="PANTHER" id="PTHR16140">
    <property type="entry name" value="NON-STRUCTURAL MAINTENANCE OF CHROMOSOMES ELEMENT 4"/>
    <property type="match status" value="1"/>
</dbReference>
<evidence type="ECO:0000256" key="5">
    <source>
        <dbReference type="ARBA" id="ARBA00023204"/>
    </source>
</evidence>
<evidence type="ECO:0000256" key="2">
    <source>
        <dbReference type="ARBA" id="ARBA00008997"/>
    </source>
</evidence>
<dbReference type="RefSeq" id="XP_064075777.1">
    <property type="nucleotide sequence ID" value="XM_064219707.1"/>
</dbReference>
<feature type="domain" description="Non-structural maintenance of chromosome element 4 C-terminal" evidence="9">
    <location>
        <begin position="202"/>
        <end position="287"/>
    </location>
</feature>
<reference evidence="11" key="1">
    <citation type="submission" date="2025-08" db="UniProtKB">
        <authorList>
            <consortium name="RefSeq"/>
        </authorList>
    </citation>
    <scope>IDENTIFICATION</scope>
    <source>
        <tissue evidence="11">Whole body</tissue>
    </source>
</reference>
<keyword evidence="4 7" id="KW-0233">DNA recombination</keyword>
<organism evidence="10 11">
    <name type="scientific">Vanessa tameamea</name>
    <name type="common">Kamehameha butterfly</name>
    <dbReference type="NCBI Taxonomy" id="334116"/>
    <lineage>
        <taxon>Eukaryota</taxon>
        <taxon>Metazoa</taxon>
        <taxon>Ecdysozoa</taxon>
        <taxon>Arthropoda</taxon>
        <taxon>Hexapoda</taxon>
        <taxon>Insecta</taxon>
        <taxon>Pterygota</taxon>
        <taxon>Neoptera</taxon>
        <taxon>Endopterygota</taxon>
        <taxon>Lepidoptera</taxon>
        <taxon>Glossata</taxon>
        <taxon>Ditrysia</taxon>
        <taxon>Papilionoidea</taxon>
        <taxon>Nymphalidae</taxon>
        <taxon>Nymphalinae</taxon>
        <taxon>Vanessa</taxon>
    </lineage>
</organism>
<dbReference type="Pfam" id="PF08743">
    <property type="entry name" value="Nse4_C"/>
    <property type="match status" value="1"/>
</dbReference>
<feature type="compositionally biased region" description="Low complexity" evidence="8">
    <location>
        <begin position="7"/>
        <end position="18"/>
    </location>
</feature>
<dbReference type="InterPro" id="IPR027786">
    <property type="entry name" value="Nse4/EID"/>
</dbReference>
<evidence type="ECO:0000256" key="4">
    <source>
        <dbReference type="ARBA" id="ARBA00023172"/>
    </source>
</evidence>
<keyword evidence="6 7" id="KW-0539">Nucleus</keyword>